<keyword evidence="2" id="KW-1185">Reference proteome</keyword>
<name>A0A7I7SM40_9MYCO</name>
<accession>A0A7I7SM40</accession>
<organism evidence="1 2">
    <name type="scientific">Mycolicibacterium sarraceniae</name>
    <dbReference type="NCBI Taxonomy" id="1534348"/>
    <lineage>
        <taxon>Bacteria</taxon>
        <taxon>Bacillati</taxon>
        <taxon>Actinomycetota</taxon>
        <taxon>Actinomycetes</taxon>
        <taxon>Mycobacteriales</taxon>
        <taxon>Mycobacteriaceae</taxon>
        <taxon>Mycolicibacterium</taxon>
    </lineage>
</organism>
<dbReference type="EMBL" id="AP022595">
    <property type="protein sequence ID" value="BBY58067.1"/>
    <property type="molecule type" value="Genomic_DNA"/>
</dbReference>
<protein>
    <submittedName>
        <fullName evidence="1">Uncharacterized protein</fullName>
    </submittedName>
</protein>
<dbReference type="Proteomes" id="UP000466445">
    <property type="component" value="Chromosome"/>
</dbReference>
<evidence type="ECO:0000313" key="2">
    <source>
        <dbReference type="Proteomes" id="UP000466445"/>
    </source>
</evidence>
<dbReference type="AlphaFoldDB" id="A0A7I7SM40"/>
<gene>
    <name evidence="1" type="ORF">MSAR_12030</name>
</gene>
<proteinExistence type="predicted"/>
<evidence type="ECO:0000313" key="1">
    <source>
        <dbReference type="EMBL" id="BBY58067.1"/>
    </source>
</evidence>
<sequence length="76" mass="8002">MSGQRSLDAFATAADHMIAVEPDSKLVDGWHSARQATGLSAGSRVIGQIPICFVDCAAAVCTLKWFSASSFRSVPC</sequence>
<reference evidence="1 2" key="1">
    <citation type="journal article" date="2019" name="Emerg. Microbes Infect.">
        <title>Comprehensive subspecies identification of 175 nontuberculous mycobacteria species based on 7547 genomic profiles.</title>
        <authorList>
            <person name="Matsumoto Y."/>
            <person name="Kinjo T."/>
            <person name="Motooka D."/>
            <person name="Nabeya D."/>
            <person name="Jung N."/>
            <person name="Uechi K."/>
            <person name="Horii T."/>
            <person name="Iida T."/>
            <person name="Fujita J."/>
            <person name="Nakamura S."/>
        </authorList>
    </citation>
    <scope>NUCLEOTIDE SEQUENCE [LARGE SCALE GENOMIC DNA]</scope>
    <source>
        <strain evidence="1 2">JCM 30395</strain>
    </source>
</reference>
<dbReference type="KEGG" id="msar:MSAR_12030"/>